<dbReference type="InterPro" id="IPR044643">
    <property type="entry name" value="TrpF_fam"/>
</dbReference>
<evidence type="ECO:0000256" key="7">
    <source>
        <dbReference type="ARBA" id="ARBA00023235"/>
    </source>
</evidence>
<organism evidence="10 11">
    <name type="scientific">Halogranum rubrum</name>
    <dbReference type="NCBI Taxonomy" id="553466"/>
    <lineage>
        <taxon>Archaea</taxon>
        <taxon>Methanobacteriati</taxon>
        <taxon>Methanobacteriota</taxon>
        <taxon>Stenosarchaea group</taxon>
        <taxon>Halobacteria</taxon>
        <taxon>Halobacteriales</taxon>
        <taxon>Haloferacaceae</taxon>
    </lineage>
</organism>
<dbReference type="InterPro" id="IPR011060">
    <property type="entry name" value="RibuloseP-bd_barrel"/>
</dbReference>
<evidence type="ECO:0000256" key="6">
    <source>
        <dbReference type="ARBA" id="ARBA00023141"/>
    </source>
</evidence>
<name>A0A1I4BUH4_9EURY</name>
<dbReference type="Proteomes" id="UP000199607">
    <property type="component" value="Unassembled WGS sequence"/>
</dbReference>
<accession>A0A1I4BUH4</accession>
<dbReference type="EMBL" id="FOTC01000001">
    <property type="protein sequence ID" value="SFK71719.1"/>
    <property type="molecule type" value="Genomic_DNA"/>
</dbReference>
<dbReference type="EC" id="5.3.1.24" evidence="8"/>
<gene>
    <name evidence="8" type="primary">trpF</name>
    <name evidence="10" type="ORF">SAMN04487950_0742</name>
</gene>
<dbReference type="UniPathway" id="UPA00035">
    <property type="reaction ID" value="UER00042"/>
</dbReference>
<dbReference type="Gene3D" id="3.20.20.70">
    <property type="entry name" value="Aldolase class I"/>
    <property type="match status" value="1"/>
</dbReference>
<dbReference type="RefSeq" id="WP_089865839.1">
    <property type="nucleotide sequence ID" value="NZ_FOTC01000001.1"/>
</dbReference>
<dbReference type="SUPFAM" id="SSF51366">
    <property type="entry name" value="Ribulose-phoshate binding barrel"/>
    <property type="match status" value="1"/>
</dbReference>
<comment type="catalytic activity">
    <reaction evidence="1 8">
        <text>N-(5-phospho-beta-D-ribosyl)anthranilate = 1-(2-carboxyphenylamino)-1-deoxy-D-ribulose 5-phosphate</text>
        <dbReference type="Rhea" id="RHEA:21540"/>
        <dbReference type="ChEBI" id="CHEBI:18277"/>
        <dbReference type="ChEBI" id="CHEBI:58613"/>
        <dbReference type="EC" id="5.3.1.24"/>
    </reaction>
</comment>
<comment type="pathway">
    <text evidence="2 8">Amino-acid biosynthesis; L-tryptophan biosynthesis; L-tryptophan from chorismate: step 3/5.</text>
</comment>
<dbReference type="GO" id="GO:0000162">
    <property type="term" value="P:L-tryptophan biosynthetic process"/>
    <property type="evidence" value="ECO:0007669"/>
    <property type="project" value="UniProtKB-UniRule"/>
</dbReference>
<dbReference type="STRING" id="553466.SAMN04487950_0742"/>
<dbReference type="HAMAP" id="MF_00135">
    <property type="entry name" value="PRAI"/>
    <property type="match status" value="1"/>
</dbReference>
<evidence type="ECO:0000256" key="5">
    <source>
        <dbReference type="ARBA" id="ARBA00022822"/>
    </source>
</evidence>
<dbReference type="AlphaFoldDB" id="A0A1I4BUH4"/>
<evidence type="ECO:0000256" key="8">
    <source>
        <dbReference type="HAMAP-Rule" id="MF_00135"/>
    </source>
</evidence>
<proteinExistence type="inferred from homology"/>
<reference evidence="11" key="1">
    <citation type="submission" date="2016-10" db="EMBL/GenBank/DDBJ databases">
        <authorList>
            <person name="Varghese N."/>
            <person name="Submissions S."/>
        </authorList>
    </citation>
    <scope>NUCLEOTIDE SEQUENCE [LARGE SCALE GENOMIC DNA]</scope>
    <source>
        <strain evidence="11">CGMCC 1.7738</strain>
    </source>
</reference>
<dbReference type="GO" id="GO:0004640">
    <property type="term" value="F:phosphoribosylanthranilate isomerase activity"/>
    <property type="evidence" value="ECO:0007669"/>
    <property type="project" value="UniProtKB-UniRule"/>
</dbReference>
<evidence type="ECO:0000256" key="1">
    <source>
        <dbReference type="ARBA" id="ARBA00001164"/>
    </source>
</evidence>
<feature type="domain" description="N-(5'phosphoribosyl) anthranilate isomerase (PRAI)" evidence="9">
    <location>
        <begin position="4"/>
        <end position="206"/>
    </location>
</feature>
<dbReference type="Pfam" id="PF00697">
    <property type="entry name" value="PRAI"/>
    <property type="match status" value="1"/>
</dbReference>
<evidence type="ECO:0000256" key="3">
    <source>
        <dbReference type="ARBA" id="ARBA00007571"/>
    </source>
</evidence>
<keyword evidence="4 8" id="KW-0028">Amino-acid biosynthesis</keyword>
<keyword evidence="5 8" id="KW-0822">Tryptophan biosynthesis</keyword>
<dbReference type="InterPro" id="IPR001240">
    <property type="entry name" value="PRAI_dom"/>
</dbReference>
<evidence type="ECO:0000256" key="4">
    <source>
        <dbReference type="ARBA" id="ARBA00022605"/>
    </source>
</evidence>
<dbReference type="PANTHER" id="PTHR42894">
    <property type="entry name" value="N-(5'-PHOSPHORIBOSYL)ANTHRANILATE ISOMERASE"/>
    <property type="match status" value="1"/>
</dbReference>
<dbReference type="InterPro" id="IPR013785">
    <property type="entry name" value="Aldolase_TIM"/>
</dbReference>
<evidence type="ECO:0000313" key="10">
    <source>
        <dbReference type="EMBL" id="SFK71719.1"/>
    </source>
</evidence>
<dbReference type="CDD" id="cd00405">
    <property type="entry name" value="PRAI"/>
    <property type="match status" value="1"/>
</dbReference>
<evidence type="ECO:0000256" key="2">
    <source>
        <dbReference type="ARBA" id="ARBA00004664"/>
    </source>
</evidence>
<protein>
    <recommendedName>
        <fullName evidence="8">N-(5'-phosphoribosyl)anthranilate isomerase</fullName>
        <shortName evidence="8">PRAI</shortName>
        <ecNumber evidence="8">5.3.1.24</ecNumber>
    </recommendedName>
</protein>
<comment type="similarity">
    <text evidence="3 8">Belongs to the TrpF family.</text>
</comment>
<keyword evidence="7 8" id="KW-0413">Isomerase</keyword>
<dbReference type="PANTHER" id="PTHR42894:SF1">
    <property type="entry name" value="N-(5'-PHOSPHORIBOSYL)ANTHRANILATE ISOMERASE"/>
    <property type="match status" value="1"/>
</dbReference>
<keyword evidence="6 8" id="KW-0057">Aromatic amino acid biosynthesis</keyword>
<sequence length="216" mass="22591">MVRVKICGITRSADLRAAVDVGADAIGLICDVPVDTPRDVDPSVAADLAAETPPFVSTTLVLMPDSAARAVDLARVVKPDVVQLHAEFDTEELQFVRAETGCKVVPVVDADDEERAHEYDDVADALLVDSTSDSGAGGTGETHDWEQTRDLARSLSSPLILAGGLTPENVAEAVSTVDPFAVDVASGVESGGGVKDHGAVRAFVENAVQHREVPPQ</sequence>
<evidence type="ECO:0000313" key="11">
    <source>
        <dbReference type="Proteomes" id="UP000199607"/>
    </source>
</evidence>
<evidence type="ECO:0000259" key="9">
    <source>
        <dbReference type="Pfam" id="PF00697"/>
    </source>
</evidence>
<keyword evidence="11" id="KW-1185">Reference proteome</keyword>